<dbReference type="RefSeq" id="WP_010986198.1">
    <property type="nucleotide sequence ID" value="NZ_BAABTN010000003.1"/>
</dbReference>
<accession>A0A4D4LWJ5</accession>
<name>A0A4D4LWJ5_STRAX</name>
<dbReference type="Gene3D" id="3.40.630.30">
    <property type="match status" value="1"/>
</dbReference>
<dbReference type="SUPFAM" id="SSF55729">
    <property type="entry name" value="Acyl-CoA N-acyltransferases (Nat)"/>
    <property type="match status" value="1"/>
</dbReference>
<dbReference type="EMBL" id="BJHX01000001">
    <property type="protein sequence ID" value="GDY64864.1"/>
    <property type="molecule type" value="Genomic_DNA"/>
</dbReference>
<proteinExistence type="predicted"/>
<dbReference type="Proteomes" id="UP000299211">
    <property type="component" value="Unassembled WGS sequence"/>
</dbReference>
<dbReference type="GeneID" id="41541858"/>
<dbReference type="AlphaFoldDB" id="A0A4D4LWJ5"/>
<dbReference type="EMBL" id="BJHY01000001">
    <property type="protein sequence ID" value="GDY74946.1"/>
    <property type="molecule type" value="Genomic_DNA"/>
</dbReference>
<evidence type="ECO:0000259" key="1">
    <source>
        <dbReference type="Pfam" id="PF00583"/>
    </source>
</evidence>
<sequence>MAAEVFLRRLSRWQAEQQRNDIGDVHVMVYRGDVGTEYRDREDFLGRFEQDVRRPDFDMVVAGAARLVGCAYGFHASRTGGWWSGFDGELPPDIEEFTASGRVFVLAELMVLPAFRRQGIATRLRERLLERRPADLVVTTLDLDGDDAPTEAAGHVLRAWGWSRLGTLAPGPGAAPREVWIHRPPG</sequence>
<feature type="domain" description="N-acetyltransferase" evidence="1">
    <location>
        <begin position="66"/>
        <end position="131"/>
    </location>
</feature>
<dbReference type="InterPro" id="IPR016181">
    <property type="entry name" value="Acyl_CoA_acyltransferase"/>
</dbReference>
<evidence type="ECO:0000313" key="4">
    <source>
        <dbReference type="Proteomes" id="UP000299211"/>
    </source>
</evidence>
<dbReference type="InterPro" id="IPR000182">
    <property type="entry name" value="GNAT_dom"/>
</dbReference>
<organism evidence="2 5">
    <name type="scientific">Streptomyces avermitilis</name>
    <dbReference type="NCBI Taxonomy" id="33903"/>
    <lineage>
        <taxon>Bacteria</taxon>
        <taxon>Bacillati</taxon>
        <taxon>Actinomycetota</taxon>
        <taxon>Actinomycetes</taxon>
        <taxon>Kitasatosporales</taxon>
        <taxon>Streptomycetaceae</taxon>
        <taxon>Streptomyces</taxon>
    </lineage>
</organism>
<reference evidence="2 5" key="2">
    <citation type="submission" date="2019-04" db="EMBL/GenBank/DDBJ databases">
        <title>Draft genome sequences of Streptomyces avermitilis NBRC 14893.</title>
        <authorList>
            <person name="Komaki H."/>
            <person name="Tamura T."/>
            <person name="Hosoyama A."/>
        </authorList>
    </citation>
    <scope>NUCLEOTIDE SEQUENCE [LARGE SCALE GENOMIC DNA]</scope>
    <source>
        <strain evidence="2 5">NBRC 14893</strain>
    </source>
</reference>
<gene>
    <name evidence="2" type="ORF">SAV14893_042570</name>
    <name evidence="3" type="ORF">SAV31267_044310</name>
</gene>
<dbReference type="Proteomes" id="UP000302139">
    <property type="component" value="Unassembled WGS sequence"/>
</dbReference>
<comment type="caution">
    <text evidence="2">The sequence shown here is derived from an EMBL/GenBank/DDBJ whole genome shotgun (WGS) entry which is preliminary data.</text>
</comment>
<dbReference type="GO" id="GO:0016747">
    <property type="term" value="F:acyltransferase activity, transferring groups other than amino-acyl groups"/>
    <property type="evidence" value="ECO:0007669"/>
    <property type="project" value="InterPro"/>
</dbReference>
<reference evidence="3 4" key="1">
    <citation type="submission" date="2019-04" db="EMBL/GenBank/DDBJ databases">
        <title>Draft genome sequences of Streptomyces avermitilis ATCC 31267.</title>
        <authorList>
            <person name="Komaki H."/>
            <person name="Tamura T."/>
            <person name="Hosoyama A."/>
        </authorList>
    </citation>
    <scope>NUCLEOTIDE SEQUENCE [LARGE SCALE GENOMIC DNA]</scope>
    <source>
        <strain evidence="3 4">ATCC 31267</strain>
    </source>
</reference>
<evidence type="ECO:0000313" key="2">
    <source>
        <dbReference type="EMBL" id="GDY64864.1"/>
    </source>
</evidence>
<protein>
    <recommendedName>
        <fullName evidence="1">N-acetyltransferase domain-containing protein</fullName>
    </recommendedName>
</protein>
<evidence type="ECO:0000313" key="3">
    <source>
        <dbReference type="EMBL" id="GDY74946.1"/>
    </source>
</evidence>
<evidence type="ECO:0000313" key="5">
    <source>
        <dbReference type="Proteomes" id="UP000302139"/>
    </source>
</evidence>
<dbReference type="Pfam" id="PF00583">
    <property type="entry name" value="Acetyltransf_1"/>
    <property type="match status" value="1"/>
</dbReference>